<dbReference type="InterPro" id="IPR014529">
    <property type="entry name" value="UCP026631"/>
</dbReference>
<evidence type="ECO:0000256" key="1">
    <source>
        <dbReference type="SAM" id="MobiDB-lite"/>
    </source>
</evidence>
<dbReference type="AlphaFoldDB" id="A0A8J3TBA7"/>
<protein>
    <recommendedName>
        <fullName evidence="3">YdbS-like PH domain-containing protein</fullName>
    </recommendedName>
</protein>
<keyword evidence="2" id="KW-0812">Transmembrane</keyword>
<reference evidence="4" key="1">
    <citation type="submission" date="2021-01" db="EMBL/GenBank/DDBJ databases">
        <title>Whole genome shotgun sequence of Planosporangium mesophilum NBRC 109066.</title>
        <authorList>
            <person name="Komaki H."/>
            <person name="Tamura T."/>
        </authorList>
    </citation>
    <scope>NUCLEOTIDE SEQUENCE</scope>
    <source>
        <strain evidence="4">NBRC 109066</strain>
    </source>
</reference>
<keyword evidence="2" id="KW-0472">Membrane</keyword>
<accession>A0A8J3TBA7</accession>
<dbReference type="InterPro" id="IPR005182">
    <property type="entry name" value="YdbS-like_PH"/>
</dbReference>
<organism evidence="4 5">
    <name type="scientific">Planosporangium mesophilum</name>
    <dbReference type="NCBI Taxonomy" id="689768"/>
    <lineage>
        <taxon>Bacteria</taxon>
        <taxon>Bacillati</taxon>
        <taxon>Actinomycetota</taxon>
        <taxon>Actinomycetes</taxon>
        <taxon>Micromonosporales</taxon>
        <taxon>Micromonosporaceae</taxon>
        <taxon>Planosporangium</taxon>
    </lineage>
</organism>
<sequence length="533" mass="57531">MTGPQPWVGEAAGTVDGVDPSWRRLSPRMLLVHPVQELPRALVPLLGIFVAGTTSGHDWWAVVSLAGVVVAAMLRWFTTTYRITPDYVQVRQGLLRRRELSVPRDRVRTVDVTAHAIHRLVGLARVEVGTGRSDRSDEGVRLDGLSAAEASRLREELLHRRARPATETAAGTATETAAGTAAETAPAPAEAVPVAADVEVELVRLRPGWVRYGPFTLSGFVTVGVIAAFLSRLVNEAHLDPTRYGPLRAVAGHLTHAPVGLAVAEVLAACVAVVALASTFGYVLAFWGFRMTRHSAGTLHVTRGLLTARATTIEERRLRGVEISQPLLLRVAGGARCIAIATGLRVGRGAERGGSLLLPPAPRAEAERVAGEVLRSREPATAPLVPHGPRARQRRYTRTLGTAALIVGVLLAGRWLADWPDWAWQVGLVTLPVAWLLAEDRARALGHALVGGRLVTRQGSLVRRRWMLDTDGIIGWNLNRSFFQRRAGLSTLTATTAAGHQRYEVLDVDLAEALHLADEATPGLLTPFLERHA</sequence>
<feature type="transmembrane region" description="Helical" evidence="2">
    <location>
        <begin position="59"/>
        <end position="77"/>
    </location>
</feature>
<comment type="caution">
    <text evidence="4">The sequence shown here is derived from an EMBL/GenBank/DDBJ whole genome shotgun (WGS) entry which is preliminary data.</text>
</comment>
<dbReference type="RefSeq" id="WP_168114807.1">
    <property type="nucleotide sequence ID" value="NZ_BOON01000011.1"/>
</dbReference>
<evidence type="ECO:0000256" key="2">
    <source>
        <dbReference type="SAM" id="Phobius"/>
    </source>
</evidence>
<evidence type="ECO:0000259" key="3">
    <source>
        <dbReference type="Pfam" id="PF03703"/>
    </source>
</evidence>
<dbReference type="PIRSF" id="PIRSF026631">
    <property type="entry name" value="UCP026631"/>
    <property type="match status" value="1"/>
</dbReference>
<evidence type="ECO:0000313" key="4">
    <source>
        <dbReference type="EMBL" id="GII21734.1"/>
    </source>
</evidence>
<feature type="compositionally biased region" description="Low complexity" evidence="1">
    <location>
        <begin position="165"/>
        <end position="185"/>
    </location>
</feature>
<dbReference type="Pfam" id="PF03703">
    <property type="entry name" value="bPH_2"/>
    <property type="match status" value="2"/>
</dbReference>
<dbReference type="PANTHER" id="PTHR34473">
    <property type="entry name" value="UPF0699 TRANSMEMBRANE PROTEIN YDBS"/>
    <property type="match status" value="1"/>
</dbReference>
<keyword evidence="5" id="KW-1185">Reference proteome</keyword>
<dbReference type="Proteomes" id="UP000599074">
    <property type="component" value="Unassembled WGS sequence"/>
</dbReference>
<evidence type="ECO:0000313" key="5">
    <source>
        <dbReference type="Proteomes" id="UP000599074"/>
    </source>
</evidence>
<feature type="domain" description="YdbS-like PH" evidence="3">
    <location>
        <begin position="76"/>
        <end position="156"/>
    </location>
</feature>
<feature type="transmembrane region" description="Helical" evidence="2">
    <location>
        <begin position="422"/>
        <end position="438"/>
    </location>
</feature>
<gene>
    <name evidence="4" type="ORF">Pme01_13310</name>
</gene>
<feature type="transmembrane region" description="Helical" evidence="2">
    <location>
        <begin position="399"/>
        <end position="416"/>
    </location>
</feature>
<feature type="region of interest" description="Disordered" evidence="1">
    <location>
        <begin position="158"/>
        <end position="185"/>
    </location>
</feature>
<dbReference type="EMBL" id="BOON01000011">
    <property type="protein sequence ID" value="GII21734.1"/>
    <property type="molecule type" value="Genomic_DNA"/>
</dbReference>
<feature type="transmembrane region" description="Helical" evidence="2">
    <location>
        <begin position="212"/>
        <end position="234"/>
    </location>
</feature>
<dbReference type="PANTHER" id="PTHR34473:SF2">
    <property type="entry name" value="UPF0699 TRANSMEMBRANE PROTEIN YDBT"/>
    <property type="match status" value="1"/>
</dbReference>
<proteinExistence type="predicted"/>
<feature type="transmembrane region" description="Helical" evidence="2">
    <location>
        <begin position="266"/>
        <end position="289"/>
    </location>
</feature>
<name>A0A8J3TBA7_9ACTN</name>
<keyword evidence="2" id="KW-1133">Transmembrane helix</keyword>
<feature type="domain" description="YdbS-like PH" evidence="3">
    <location>
        <begin position="451"/>
        <end position="514"/>
    </location>
</feature>